<keyword evidence="2" id="KW-1185">Reference proteome</keyword>
<accession>A0A4Q1UII1</accession>
<dbReference type="InterPro" id="IPR038084">
    <property type="entry name" value="PduO/GlcC-like_sf"/>
</dbReference>
<dbReference type="InterPro" id="IPR005624">
    <property type="entry name" value="PduO/GlcC-like"/>
</dbReference>
<dbReference type="Pfam" id="PF03928">
    <property type="entry name" value="HbpS-like"/>
    <property type="match status" value="1"/>
</dbReference>
<dbReference type="OrthoDB" id="9815788at2"/>
<organism evidence="1 2">
    <name type="scientific">Bradyrhizobium betae</name>
    <dbReference type="NCBI Taxonomy" id="244734"/>
    <lineage>
        <taxon>Bacteria</taxon>
        <taxon>Pseudomonadati</taxon>
        <taxon>Pseudomonadota</taxon>
        <taxon>Alphaproteobacteria</taxon>
        <taxon>Hyphomicrobiales</taxon>
        <taxon>Nitrobacteraceae</taxon>
        <taxon>Bradyrhizobium</taxon>
    </lineage>
</organism>
<protein>
    <submittedName>
        <fullName evidence="1">Uncharacterized protein</fullName>
    </submittedName>
</protein>
<dbReference type="AlphaFoldDB" id="A0A4Q1UII1"/>
<dbReference type="Proteomes" id="UP000290819">
    <property type="component" value="Unassembled WGS sequence"/>
</dbReference>
<sequence>MQRLKENMEDNINRARLRLSPPASQLLHGGVPIRINGQVVGEVRVAGMSKEADTEMANTATASLGTSRHRILCHVRSGA</sequence>
<evidence type="ECO:0000313" key="2">
    <source>
        <dbReference type="Proteomes" id="UP000290819"/>
    </source>
</evidence>
<dbReference type="Gene3D" id="3.30.450.150">
    <property type="entry name" value="Haem-degrading domain"/>
    <property type="match status" value="1"/>
</dbReference>
<name>A0A4Q1UII1_9BRAD</name>
<gene>
    <name evidence="1" type="ORF">B5V03_40050</name>
</gene>
<comment type="caution">
    <text evidence="1">The sequence shown here is derived from an EMBL/GenBank/DDBJ whole genome shotgun (WGS) entry which is preliminary data.</text>
</comment>
<evidence type="ECO:0000313" key="1">
    <source>
        <dbReference type="EMBL" id="RXT33270.1"/>
    </source>
</evidence>
<proteinExistence type="predicted"/>
<reference evidence="1 2" key="1">
    <citation type="submission" date="2017-03" db="EMBL/GenBank/DDBJ databases">
        <authorList>
            <person name="Safronova V.I."/>
            <person name="Sazanova A.L."/>
            <person name="Chirak E.R."/>
        </authorList>
    </citation>
    <scope>NUCLEOTIDE SEQUENCE [LARGE SCALE GENOMIC DNA]</scope>
    <source>
        <strain evidence="1 2">Opo-243</strain>
    </source>
</reference>
<dbReference type="EMBL" id="MZXW01000057">
    <property type="protein sequence ID" value="RXT33270.1"/>
    <property type="molecule type" value="Genomic_DNA"/>
</dbReference>
<dbReference type="SUPFAM" id="SSF143744">
    <property type="entry name" value="GlcG-like"/>
    <property type="match status" value="1"/>
</dbReference>